<accession>A0ABY2XPG1</accession>
<dbReference type="PANTHER" id="PTHR46820:SF1">
    <property type="entry name" value="HISTONE-LYSINE N-METHYLTRANSFERASE SETD7"/>
    <property type="match status" value="1"/>
</dbReference>
<dbReference type="Gene3D" id="2.20.110.10">
    <property type="entry name" value="Histone H3 K4-specific methyltransferase SET7/9 N-terminal domain"/>
    <property type="match status" value="3"/>
</dbReference>
<dbReference type="PANTHER" id="PTHR46820">
    <property type="entry name" value="HISTONE-LYSINE N-METHYLTRANSFERASE SETD7"/>
    <property type="match status" value="1"/>
</dbReference>
<dbReference type="EMBL" id="VCQT01000020">
    <property type="protein sequence ID" value="TMW13936.1"/>
    <property type="molecule type" value="Genomic_DNA"/>
</dbReference>
<keyword evidence="3" id="KW-1185">Reference proteome</keyword>
<gene>
    <name evidence="2" type="ORF">FGS76_04890</name>
</gene>
<reference evidence="2 3" key="1">
    <citation type="submission" date="2019-05" db="EMBL/GenBank/DDBJ databases">
        <title>Genome of Alcanivorax gelatiniphagus, an oil degrading marine bacteria.</title>
        <authorList>
            <person name="Kwon K.K."/>
        </authorList>
    </citation>
    <scope>NUCLEOTIDE SEQUENCE [LARGE SCALE GENOMIC DNA]</scope>
    <source>
        <strain evidence="2 3">MEBiC 08158</strain>
    </source>
</reference>
<evidence type="ECO:0008006" key="4">
    <source>
        <dbReference type="Google" id="ProtNLM"/>
    </source>
</evidence>
<evidence type="ECO:0000256" key="1">
    <source>
        <dbReference type="SAM" id="MobiDB-lite"/>
    </source>
</evidence>
<dbReference type="Gene3D" id="3.90.930.1">
    <property type="match status" value="1"/>
</dbReference>
<dbReference type="SUPFAM" id="SSF82185">
    <property type="entry name" value="Histone H3 K4-specific methyltransferase SET7/9 N-terminal domain"/>
    <property type="match status" value="3"/>
</dbReference>
<protein>
    <recommendedName>
        <fullName evidence="4">Toxin-antitoxin system YwqK family antitoxin</fullName>
    </recommendedName>
</protein>
<comment type="caution">
    <text evidence="2">The sequence shown here is derived from an EMBL/GenBank/DDBJ whole genome shotgun (WGS) entry which is preliminary data.</text>
</comment>
<dbReference type="Proteomes" id="UP000739180">
    <property type="component" value="Unassembled WGS sequence"/>
</dbReference>
<evidence type="ECO:0000313" key="3">
    <source>
        <dbReference type="Proteomes" id="UP000739180"/>
    </source>
</evidence>
<evidence type="ECO:0000313" key="2">
    <source>
        <dbReference type="EMBL" id="TMW13936.1"/>
    </source>
</evidence>
<dbReference type="Pfam" id="PF07661">
    <property type="entry name" value="MORN_2"/>
    <property type="match status" value="2"/>
</dbReference>
<feature type="region of interest" description="Disordered" evidence="1">
    <location>
        <begin position="307"/>
        <end position="326"/>
    </location>
</feature>
<name>A0ABY2XPG1_9GAMM</name>
<proteinExistence type="predicted"/>
<dbReference type="InterPro" id="IPR011652">
    <property type="entry name" value="MORN_2"/>
</dbReference>
<dbReference type="RefSeq" id="WP_138771513.1">
    <property type="nucleotide sequence ID" value="NZ_JBHSSX010000006.1"/>
</dbReference>
<organism evidence="2 3">
    <name type="scientific">Alloalcanivorax gelatiniphagus</name>
    <dbReference type="NCBI Taxonomy" id="1194167"/>
    <lineage>
        <taxon>Bacteria</taxon>
        <taxon>Pseudomonadati</taxon>
        <taxon>Pseudomonadota</taxon>
        <taxon>Gammaproteobacteria</taxon>
        <taxon>Oceanospirillales</taxon>
        <taxon>Alcanivoracaceae</taxon>
        <taxon>Alloalcanivorax</taxon>
    </lineage>
</organism>
<sequence>MTATRMSPRRRALARPWAALLTLGLLLLSAGARAERLYFSEYDYPSDKPDSAFYYVEVPLPENPDGPGYLYKAHYRENDALYAEGVRSGPGKDDKWLGDWRYLYPDGQVKEKGHNDAQGRPDGELISYHENGQVEKYKPYRDGSINGVEKEYDEDGNLLLKRQVKDGRPDGMQIYYYGDGGGPDGGQIHEERRYRDGNYDNFYNRYDRDGNHIGHADYIAPGVLMAWTRDRDGNYTGREAFFQRDDQGRFRNDAPLWLRVNASYDDHGKPRRVNLHYPRQHSEWITGFLDGTVVRLEHKVNDIRQGHTILPRDDGGREQGEMRDGLRTGTWRGYDARDQLIRVRVFEKGRLQGESRQRSGPDGQRWTYTHYQQDQKDGPWRTENAAGEVVESGQYRNGVPVGDWRTLDQNDAVEKGTYVDGKLDGDWSLHATSGALLAERHYRRGQAVGEWKSFREDGTLLTSKTFRDGKLNGPVYERHDNGHQIHAHFQADSLHGDYLETTEQGYPLLEGHYRQGKRDGRFVEYGEDGRVETITPYRDGKADGKGWIRDRDQALVPARWQQGRRVEPAPPSNR</sequence>